<dbReference type="PROSITE" id="PS51257">
    <property type="entry name" value="PROKAR_LIPOPROTEIN"/>
    <property type="match status" value="1"/>
</dbReference>
<keyword evidence="1" id="KW-0175">Coiled coil</keyword>
<dbReference type="AlphaFoldDB" id="A0ABD7XGH5"/>
<evidence type="ECO:0000313" key="5">
    <source>
        <dbReference type="EMBL" id="WEH23351.1"/>
    </source>
</evidence>
<keyword evidence="5" id="KW-0449">Lipoprotein</keyword>
<feature type="signal peptide" evidence="3">
    <location>
        <begin position="1"/>
        <end position="18"/>
    </location>
</feature>
<evidence type="ECO:0000256" key="2">
    <source>
        <dbReference type="SAM" id="MobiDB-lite"/>
    </source>
</evidence>
<feature type="domain" description="Putative host cell surface-exposed lipoprotein Ltp-like HTH region" evidence="4">
    <location>
        <begin position="234"/>
        <end position="281"/>
    </location>
</feature>
<dbReference type="EMBL" id="CP119159">
    <property type="protein sequence ID" value="WEH23351.1"/>
    <property type="molecule type" value="Genomic_DNA"/>
</dbReference>
<feature type="coiled-coil region" evidence="1">
    <location>
        <begin position="57"/>
        <end position="87"/>
    </location>
</feature>
<evidence type="ECO:0000256" key="1">
    <source>
        <dbReference type="SAM" id="Coils"/>
    </source>
</evidence>
<dbReference type="Gene3D" id="1.10.10.10">
    <property type="entry name" value="Winged helix-like DNA-binding domain superfamily/Winged helix DNA-binding domain"/>
    <property type="match status" value="2"/>
</dbReference>
<feature type="chain" id="PRO_5044745946" evidence="3">
    <location>
        <begin position="19"/>
        <end position="283"/>
    </location>
</feature>
<proteinExistence type="predicted"/>
<evidence type="ECO:0000313" key="6">
    <source>
        <dbReference type="Proteomes" id="UP001221642"/>
    </source>
</evidence>
<evidence type="ECO:0000256" key="3">
    <source>
        <dbReference type="SAM" id="SignalP"/>
    </source>
</evidence>
<dbReference type="InterPro" id="IPR036388">
    <property type="entry name" value="WH-like_DNA-bd_sf"/>
</dbReference>
<feature type="region of interest" description="Disordered" evidence="2">
    <location>
        <begin position="143"/>
        <end position="181"/>
    </location>
</feature>
<feature type="compositionally biased region" description="Low complexity" evidence="2">
    <location>
        <begin position="159"/>
        <end position="181"/>
    </location>
</feature>
<evidence type="ECO:0000259" key="4">
    <source>
        <dbReference type="Pfam" id="PF07553"/>
    </source>
</evidence>
<feature type="compositionally biased region" description="Acidic residues" evidence="2">
    <location>
        <begin position="143"/>
        <end position="153"/>
    </location>
</feature>
<protein>
    <submittedName>
        <fullName evidence="5">Ltp family lipoprotein</fullName>
    </submittedName>
</protein>
<keyword evidence="3" id="KW-0732">Signal</keyword>
<dbReference type="RefSeq" id="WP_023042509.1">
    <property type="nucleotide sequence ID" value="NZ_CP119159.1"/>
</dbReference>
<organism evidence="5 6">
    <name type="scientific">Enterococcus faecalis</name>
    <name type="common">Streptococcus faecalis</name>
    <dbReference type="NCBI Taxonomy" id="1351"/>
    <lineage>
        <taxon>Bacteria</taxon>
        <taxon>Bacillati</taxon>
        <taxon>Bacillota</taxon>
        <taxon>Bacilli</taxon>
        <taxon>Lactobacillales</taxon>
        <taxon>Enterococcaceae</taxon>
        <taxon>Enterococcus</taxon>
    </lineage>
</organism>
<accession>A0ABD7XGH5</accession>
<sequence length="283" mass="32212">MKKRNIFFLLLTCIFLVACNSKLDKSDLDSYYTSLVDSYCDGLIPIYEEDLPDSKTKKNYENTLSELKKLQKRYANKESEFKKYFDSIKQLNKGMIKEYQGLVKAKSDKDQAYDDGVLMQDIANKYRDGKTTDKQEYLSQLIEDSETQDETESNDTHTSDTYNESSSTNSTSSSSTLPSSNVSFEDANALAKAHQYSSVMHMSKAAIYDQLTSEYGEKFSAEAAQYAIDNMIADFNANALAKAKEYQESMAMSPEEIREQLTSEYGEKFTPEEADYAIQHLNE</sequence>
<reference evidence="5 6" key="1">
    <citation type="submission" date="2023-02" db="EMBL/GenBank/DDBJ databases">
        <title>Results of the 2020 Genomic Proficiency Test for the network of European Union Reference Laboratory for Antimicrobial Resistance assessing whole genome sequencing capacities.</title>
        <authorList>
            <person name="Hoffmann M."/>
            <person name="Luo Y."/>
            <person name="Sorensen L.H."/>
            <person name="Pedersen S.K."/>
            <person name="Hendriksen R.S."/>
        </authorList>
    </citation>
    <scope>NUCLEOTIDE SEQUENCE [LARGE SCALE GENOMIC DNA]</scope>
    <source>
        <strain evidence="5 6">GENOMIC22-006</strain>
    </source>
</reference>
<name>A0ABD7XGH5_ENTFL</name>
<dbReference type="Proteomes" id="UP001221642">
    <property type="component" value="Chromosome"/>
</dbReference>
<gene>
    <name evidence="5" type="ORF">P0D81_04835</name>
</gene>
<dbReference type="Pfam" id="PF07553">
    <property type="entry name" value="Lipoprotein_Ltp"/>
    <property type="match status" value="2"/>
</dbReference>
<dbReference type="InterPro" id="IPR011434">
    <property type="entry name" value="Ltp-like_HTH"/>
</dbReference>
<feature type="domain" description="Putative host cell surface-exposed lipoprotein Ltp-like HTH region" evidence="4">
    <location>
        <begin position="186"/>
        <end position="231"/>
    </location>
</feature>